<evidence type="ECO:0000313" key="7">
    <source>
        <dbReference type="EMBL" id="KAK3603118.1"/>
    </source>
</evidence>
<keyword evidence="2" id="KW-0964">Secreted</keyword>
<reference evidence="7" key="1">
    <citation type="journal article" date="2021" name="Genome Biol. Evol.">
        <title>A High-Quality Reference Genome for a Parasitic Bivalve with Doubly Uniparental Inheritance (Bivalvia: Unionida).</title>
        <authorList>
            <person name="Smith C.H."/>
        </authorList>
    </citation>
    <scope>NUCLEOTIDE SEQUENCE</scope>
    <source>
        <strain evidence="7">CHS0354</strain>
    </source>
</reference>
<evidence type="ECO:0000256" key="2">
    <source>
        <dbReference type="ARBA" id="ARBA00022525"/>
    </source>
</evidence>
<proteinExistence type="predicted"/>
<feature type="signal peptide" evidence="5">
    <location>
        <begin position="1"/>
        <end position="24"/>
    </location>
</feature>
<dbReference type="SMART" id="SM00110">
    <property type="entry name" value="C1Q"/>
    <property type="match status" value="1"/>
</dbReference>
<dbReference type="InterPro" id="IPR050822">
    <property type="entry name" value="Cerebellin_Synaptic_Org"/>
</dbReference>
<comment type="subcellular location">
    <subcellularLocation>
        <location evidence="1">Secreted</location>
    </subcellularLocation>
</comment>
<name>A0AAE0W5S5_9BIVA</name>
<evidence type="ECO:0000256" key="4">
    <source>
        <dbReference type="SAM" id="Coils"/>
    </source>
</evidence>
<evidence type="ECO:0000256" key="5">
    <source>
        <dbReference type="SAM" id="SignalP"/>
    </source>
</evidence>
<feature type="chain" id="PRO_5042152210" description="C1q domain-containing protein" evidence="5">
    <location>
        <begin position="25"/>
        <end position="407"/>
    </location>
</feature>
<dbReference type="InterPro" id="IPR001073">
    <property type="entry name" value="C1q_dom"/>
</dbReference>
<dbReference type="InterPro" id="IPR008983">
    <property type="entry name" value="Tumour_necrosis_fac-like_dom"/>
</dbReference>
<dbReference type="AlphaFoldDB" id="A0AAE0W5S5"/>
<evidence type="ECO:0000256" key="1">
    <source>
        <dbReference type="ARBA" id="ARBA00004613"/>
    </source>
</evidence>
<feature type="coiled-coil region" evidence="4">
    <location>
        <begin position="138"/>
        <end position="214"/>
    </location>
</feature>
<organism evidence="7 8">
    <name type="scientific">Potamilus streckersoni</name>
    <dbReference type="NCBI Taxonomy" id="2493646"/>
    <lineage>
        <taxon>Eukaryota</taxon>
        <taxon>Metazoa</taxon>
        <taxon>Spiralia</taxon>
        <taxon>Lophotrochozoa</taxon>
        <taxon>Mollusca</taxon>
        <taxon>Bivalvia</taxon>
        <taxon>Autobranchia</taxon>
        <taxon>Heteroconchia</taxon>
        <taxon>Palaeoheterodonta</taxon>
        <taxon>Unionida</taxon>
        <taxon>Unionoidea</taxon>
        <taxon>Unionidae</taxon>
        <taxon>Ambleminae</taxon>
        <taxon>Lampsilini</taxon>
        <taxon>Potamilus</taxon>
    </lineage>
</organism>
<evidence type="ECO:0000256" key="3">
    <source>
        <dbReference type="ARBA" id="ARBA00022729"/>
    </source>
</evidence>
<reference evidence="7" key="3">
    <citation type="submission" date="2023-05" db="EMBL/GenBank/DDBJ databases">
        <authorList>
            <person name="Smith C.H."/>
        </authorList>
    </citation>
    <scope>NUCLEOTIDE SEQUENCE</scope>
    <source>
        <strain evidence="7">CHS0354</strain>
        <tissue evidence="7">Mantle</tissue>
    </source>
</reference>
<dbReference type="SUPFAM" id="SSF49842">
    <property type="entry name" value="TNF-like"/>
    <property type="match status" value="1"/>
</dbReference>
<reference evidence="7" key="2">
    <citation type="journal article" date="2021" name="Genome Biol. Evol.">
        <title>Developing a high-quality reference genome for a parasitic bivalve with doubly uniparental inheritance (Bivalvia: Unionida).</title>
        <authorList>
            <person name="Smith C.H."/>
        </authorList>
    </citation>
    <scope>NUCLEOTIDE SEQUENCE</scope>
    <source>
        <strain evidence="7">CHS0354</strain>
        <tissue evidence="7">Mantle</tissue>
    </source>
</reference>
<dbReference type="PROSITE" id="PS50871">
    <property type="entry name" value="C1Q"/>
    <property type="match status" value="1"/>
</dbReference>
<dbReference type="PANTHER" id="PTHR22923:SF116">
    <property type="entry name" value="C1Q DOMAIN-CONTAINING PROTEIN"/>
    <property type="match status" value="1"/>
</dbReference>
<dbReference type="PRINTS" id="PR00007">
    <property type="entry name" value="COMPLEMNTC1Q"/>
</dbReference>
<keyword evidence="8" id="KW-1185">Reference proteome</keyword>
<feature type="domain" description="C1q" evidence="6">
    <location>
        <begin position="273"/>
        <end position="407"/>
    </location>
</feature>
<dbReference type="PANTHER" id="PTHR22923">
    <property type="entry name" value="CEREBELLIN-RELATED"/>
    <property type="match status" value="1"/>
</dbReference>
<gene>
    <name evidence="7" type="ORF">CHS0354_027906</name>
</gene>
<evidence type="ECO:0000313" key="8">
    <source>
        <dbReference type="Proteomes" id="UP001195483"/>
    </source>
</evidence>
<keyword evidence="4" id="KW-0175">Coiled coil</keyword>
<sequence length="407" mass="46980">MKDMSRFWHLGFAIMIIVINCVKAEPKELENLRHRLDLMDLRLASDILVLRRELDTERSLRIELQSTVHQLQEQLQQQQQQLSAINHTMSLQESYLQQQKFGNSLAKRPEETDILKADVQNVNYENQIRRNVFVLQAFREEKQTRKQMESTVQNLKSKCEDLQSDLKTATDQVKELMQYKSLSEKSLTIIQSELQHVERKQNELNNSASNARNQMDAFIEGVSNQVCQLNPSFVDICQNYDINKSSCCLRKALESVHEILKVNGLKLSEFENQVNLRVSFSTSIRHTIENINPWDTIVFSNVLNNEGSAYNPTNGKFVAPVDGTYVFFSHILGASRRLETALKINEDIKLWLYSGDLMHLAPGSNMLIIRMYKGDSARMVKHGPWGERPFYIHHLWSTFSGFLLSAG</sequence>
<feature type="coiled-coil region" evidence="4">
    <location>
        <begin position="61"/>
        <end position="88"/>
    </location>
</feature>
<protein>
    <recommendedName>
        <fullName evidence="6">C1q domain-containing protein</fullName>
    </recommendedName>
</protein>
<keyword evidence="3 5" id="KW-0732">Signal</keyword>
<evidence type="ECO:0000259" key="6">
    <source>
        <dbReference type="PROSITE" id="PS50871"/>
    </source>
</evidence>
<dbReference type="GO" id="GO:0005576">
    <property type="term" value="C:extracellular region"/>
    <property type="evidence" value="ECO:0007669"/>
    <property type="project" value="UniProtKB-SubCell"/>
</dbReference>
<comment type="caution">
    <text evidence="7">The sequence shown here is derived from an EMBL/GenBank/DDBJ whole genome shotgun (WGS) entry which is preliminary data.</text>
</comment>
<dbReference type="EMBL" id="JAEAOA010001688">
    <property type="protein sequence ID" value="KAK3603118.1"/>
    <property type="molecule type" value="Genomic_DNA"/>
</dbReference>
<dbReference type="Gene3D" id="2.60.120.40">
    <property type="match status" value="1"/>
</dbReference>
<dbReference type="Proteomes" id="UP001195483">
    <property type="component" value="Unassembled WGS sequence"/>
</dbReference>
<accession>A0AAE0W5S5</accession>
<dbReference type="Pfam" id="PF00386">
    <property type="entry name" value="C1q"/>
    <property type="match status" value="1"/>
</dbReference>